<dbReference type="PANTHER" id="PTHR12358:SF54">
    <property type="entry name" value="SPHINGOSINE KINASE RELATED PROTEIN"/>
    <property type="match status" value="1"/>
</dbReference>
<dbReference type="EMBL" id="JAESJJ010000029">
    <property type="protein sequence ID" value="MBL3610538.1"/>
    <property type="molecule type" value="Genomic_DNA"/>
</dbReference>
<dbReference type="PANTHER" id="PTHR12358">
    <property type="entry name" value="SPHINGOSINE KINASE"/>
    <property type="match status" value="1"/>
</dbReference>
<keyword evidence="2" id="KW-0808">Transferase</keyword>
<keyword evidence="2" id="KW-0418">Kinase</keyword>
<keyword evidence="3" id="KW-1185">Reference proteome</keyword>
<dbReference type="Gene3D" id="2.60.200.40">
    <property type="match status" value="1"/>
</dbReference>
<protein>
    <submittedName>
        <fullName evidence="2">NAD(+)/NADH kinase</fullName>
    </submittedName>
</protein>
<name>A0ABS1RY25_RHOSU</name>
<dbReference type="Pfam" id="PF00781">
    <property type="entry name" value="DAGK_cat"/>
    <property type="match status" value="1"/>
</dbReference>
<accession>A0ABS1RY25</accession>
<dbReference type="InterPro" id="IPR017438">
    <property type="entry name" value="ATP-NAD_kinase_N"/>
</dbReference>
<dbReference type="InterPro" id="IPR001206">
    <property type="entry name" value="Diacylglycerol_kinase_cat_dom"/>
</dbReference>
<dbReference type="RefSeq" id="WP_202250126.1">
    <property type="nucleotide sequence ID" value="NZ_JAESJJ010000029.1"/>
</dbReference>
<gene>
    <name evidence="2" type="ORF">JMM60_17390</name>
</gene>
<dbReference type="InterPro" id="IPR016064">
    <property type="entry name" value="NAD/diacylglycerol_kinase_sf"/>
</dbReference>
<dbReference type="InterPro" id="IPR050187">
    <property type="entry name" value="Lipid_Phosphate_FormReg"/>
</dbReference>
<comment type="caution">
    <text evidence="2">The sequence shown here is derived from an EMBL/GenBank/DDBJ whole genome shotgun (WGS) entry which is preliminary data.</text>
</comment>
<organism evidence="2 3">
    <name type="scientific">Rhodovulum sulfidophilum</name>
    <name type="common">Rhodobacter sulfidophilus</name>
    <dbReference type="NCBI Taxonomy" id="35806"/>
    <lineage>
        <taxon>Bacteria</taxon>
        <taxon>Pseudomonadati</taxon>
        <taxon>Pseudomonadota</taxon>
        <taxon>Alphaproteobacteria</taxon>
        <taxon>Rhodobacterales</taxon>
        <taxon>Paracoccaceae</taxon>
        <taxon>Rhodovulum</taxon>
    </lineage>
</organism>
<sequence>MPRSSAFCLIVNDRAGDHSGSGSRSDMLRGLCLQAGLKAEIWRPRRGQSLTGLAHEALDRGCGTLVAAGGDGTICAVAEACHARDAPLGVIPQGTFNYFARGLGIPLEPEAAVAALAGGTKAEVHLGEVNGRIFLNNASLGLYPAILERRETTYRRWGRSRVAAYWSVAQTLVGARRAMRLNMTLDGKRQELHTPLAFIANSAYQLRQFNLEGADALEDGGFALFTAPAGSQIEIMRATLGLALGTAQEGQDFDLHRAARIEIDPGRPRVLVARDGERQTMRTPLTIRRRDRPLRVLVPETPA</sequence>
<dbReference type="SUPFAM" id="SSF111331">
    <property type="entry name" value="NAD kinase/diacylglycerol kinase-like"/>
    <property type="match status" value="1"/>
</dbReference>
<dbReference type="GO" id="GO:0016301">
    <property type="term" value="F:kinase activity"/>
    <property type="evidence" value="ECO:0007669"/>
    <property type="project" value="UniProtKB-KW"/>
</dbReference>
<dbReference type="SMART" id="SM00046">
    <property type="entry name" value="DAGKc"/>
    <property type="match status" value="1"/>
</dbReference>
<feature type="domain" description="DAGKc" evidence="1">
    <location>
        <begin position="2"/>
        <end position="133"/>
    </location>
</feature>
<dbReference type="Gene3D" id="3.40.50.10330">
    <property type="entry name" value="Probable inorganic polyphosphate/atp-NAD kinase, domain 1"/>
    <property type="match status" value="1"/>
</dbReference>
<evidence type="ECO:0000259" key="1">
    <source>
        <dbReference type="PROSITE" id="PS50146"/>
    </source>
</evidence>
<reference evidence="2 3" key="1">
    <citation type="submission" date="2021-01" db="EMBL/GenBank/DDBJ databases">
        <title>Draft genomes of Rhodovulum sulfidophilum.</title>
        <authorList>
            <person name="Guzman M.S."/>
        </authorList>
    </citation>
    <scope>NUCLEOTIDE SEQUENCE [LARGE SCALE GENOMIC DNA]</scope>
    <source>
        <strain evidence="2 3">AB35</strain>
    </source>
</reference>
<evidence type="ECO:0000313" key="3">
    <source>
        <dbReference type="Proteomes" id="UP000604473"/>
    </source>
</evidence>
<proteinExistence type="predicted"/>
<dbReference type="PROSITE" id="PS50146">
    <property type="entry name" value="DAGK"/>
    <property type="match status" value="1"/>
</dbReference>
<dbReference type="Proteomes" id="UP000604473">
    <property type="component" value="Unassembled WGS sequence"/>
</dbReference>
<evidence type="ECO:0000313" key="2">
    <source>
        <dbReference type="EMBL" id="MBL3610538.1"/>
    </source>
</evidence>